<keyword evidence="1" id="KW-0175">Coiled coil</keyword>
<dbReference type="OrthoDB" id="72772at2759"/>
<dbReference type="GO" id="GO:0035493">
    <property type="term" value="P:SNARE complex assembly"/>
    <property type="evidence" value="ECO:0007669"/>
    <property type="project" value="TreeGrafter"/>
</dbReference>
<name>A0A1D2VD74_9ASCO</name>
<dbReference type="RefSeq" id="XP_020045724.1">
    <property type="nucleotide sequence ID" value="XM_020191990.1"/>
</dbReference>
<dbReference type="InParanoid" id="A0A1D2VD74"/>
<evidence type="ECO:0000256" key="2">
    <source>
        <dbReference type="SAM" id="MobiDB-lite"/>
    </source>
</evidence>
<reference evidence="4" key="1">
    <citation type="submission" date="2016-05" db="EMBL/GenBank/DDBJ databases">
        <title>Comparative genomics of biotechnologically important yeasts.</title>
        <authorList>
            <consortium name="DOE Joint Genome Institute"/>
            <person name="Riley R."/>
            <person name="Haridas S."/>
            <person name="Wolfe K.H."/>
            <person name="Lopes M.R."/>
            <person name="Hittinger C.T."/>
            <person name="Goker M."/>
            <person name="Salamov A."/>
            <person name="Wisecaver J."/>
            <person name="Long T.M."/>
            <person name="Aerts A.L."/>
            <person name="Barry K."/>
            <person name="Choi C."/>
            <person name="Clum A."/>
            <person name="Coughlan A.Y."/>
            <person name="Deshpande S."/>
            <person name="Douglass A.P."/>
            <person name="Hanson S.J."/>
            <person name="Klenk H.-P."/>
            <person name="Labutti K."/>
            <person name="Lapidus A."/>
            <person name="Lindquist E."/>
            <person name="Lipzen A."/>
            <person name="Meier-Kolthoff J.P."/>
            <person name="Ohm R.A."/>
            <person name="Otillar R.P."/>
            <person name="Pangilinan J."/>
            <person name="Peng Y."/>
            <person name="Rokas A."/>
            <person name="Rosa C.A."/>
            <person name="Scheuner C."/>
            <person name="Sibirny A.A."/>
            <person name="Slot J.C."/>
            <person name="Stielow J.B."/>
            <person name="Sun H."/>
            <person name="Kurtzman C.P."/>
            <person name="Blackwell M."/>
            <person name="Grigoriev I.V."/>
            <person name="Jeffries T.W."/>
        </authorList>
    </citation>
    <scope>NUCLEOTIDE SEQUENCE [LARGE SCALE GENOMIC DNA]</scope>
    <source>
        <strain evidence="4">DSM 1968</strain>
    </source>
</reference>
<organism evidence="3 4">
    <name type="scientific">Ascoidea rubescens DSM 1968</name>
    <dbReference type="NCBI Taxonomy" id="1344418"/>
    <lineage>
        <taxon>Eukaryota</taxon>
        <taxon>Fungi</taxon>
        <taxon>Dikarya</taxon>
        <taxon>Ascomycota</taxon>
        <taxon>Saccharomycotina</taxon>
        <taxon>Saccharomycetes</taxon>
        <taxon>Ascoideaceae</taxon>
        <taxon>Ascoidea</taxon>
    </lineage>
</organism>
<dbReference type="GeneID" id="30965626"/>
<dbReference type="AlphaFoldDB" id="A0A1D2VD74"/>
<feature type="compositionally biased region" description="Acidic residues" evidence="2">
    <location>
        <begin position="503"/>
        <end position="524"/>
    </location>
</feature>
<dbReference type="Proteomes" id="UP000095038">
    <property type="component" value="Unassembled WGS sequence"/>
</dbReference>
<accession>A0A1D2VD74</accession>
<sequence length="828" mass="95336">MQRRIRHIKSISIRNLFLNNIDINHNNDKDNEDDNSNDAADTLDTANGFKSTNISILSSSIRKSQGLNENLNNSNVDLKGELNEHDNIIDNDYNNTNLKSLNDSRLLDSFFSLHSIVIKNQKIKIIHNSPFYISEIIPNNLNPNFIDINFNFLQFLKEINLSNLTRFSQLNLKIWARYSNNDDNTTNNNNNNLWNLIISININLSNLIYLDNDIQSLQFNIEKSKKYHNLNSSLHNNNLNNLDNNNNNFSSASSISSFNLQLSNLSRNPNIFSSSFLNYLNYQKNIIILSLKDGCYLLPYGLNFKNIYEIDNKSKNQAFNNNKISRSLSVVSSATSINNFTKNVSSLSFDSLIKITNLLSCIEDLRKIIYKLNSKIEDTLNKNIVFNYDNDNDNNNNHNRNLIPFDNKFDKILIPQSKLNSTISLKINQLKTFLKAEKKRLNDLENFKEKLKQELVYKKKILLIEDEDDNNNDGYDEICKNIDIIQLKVNGNIDINNDNSIDINDDNDNDNDDDDDDDDSDIDYDYGYQNGDENENYNTLFLSLRKEVLKEKKLYGEYLNEYEIMNIKMNNMLSNKVFKYLMDVFPIQNDARNPFEFTILNLSLSLLSNIFKNYPILNIINKKTKINRNINSRRNSISSVNTLNDSAVSGRDNETINSVDLANSPLTATISNINAASTATSTRASVYSTRKDLFSILSLTSSYKSNRIDNNLLLTTYQEIEIDSAMGFVVKLVNLIALYLSIPLRYPMTFLGSKSYIYDPISKISSSKIFPLWLKDNQNYLYKFEYGLILLNKNIEQLCHEEGLVVPESRNILGNLKTLLLYLASKDR</sequence>
<dbReference type="GO" id="GO:0000149">
    <property type="term" value="F:SNARE binding"/>
    <property type="evidence" value="ECO:0007669"/>
    <property type="project" value="TreeGrafter"/>
</dbReference>
<gene>
    <name evidence="3" type="ORF">ASCRUDRAFT_71769</name>
</gene>
<proteinExistence type="predicted"/>
<evidence type="ECO:0000256" key="1">
    <source>
        <dbReference type="ARBA" id="ARBA00023054"/>
    </source>
</evidence>
<feature type="region of interest" description="Disordered" evidence="2">
    <location>
        <begin position="25"/>
        <end position="44"/>
    </location>
</feature>
<dbReference type="GO" id="GO:0000323">
    <property type="term" value="C:lytic vacuole"/>
    <property type="evidence" value="ECO:0007669"/>
    <property type="project" value="TreeGrafter"/>
</dbReference>
<keyword evidence="4" id="KW-1185">Reference proteome</keyword>
<dbReference type="GO" id="GO:0005768">
    <property type="term" value="C:endosome"/>
    <property type="evidence" value="ECO:0007669"/>
    <property type="project" value="TreeGrafter"/>
</dbReference>
<dbReference type="EMBL" id="KV454486">
    <property type="protein sequence ID" value="ODV59417.1"/>
    <property type="molecule type" value="Genomic_DNA"/>
</dbReference>
<dbReference type="PANTHER" id="PTHR15157:SF5">
    <property type="entry name" value="UV RADIATION RESISTANCE-ASSOCIATED GENE PROTEIN"/>
    <property type="match status" value="1"/>
</dbReference>
<dbReference type="PANTHER" id="PTHR15157">
    <property type="entry name" value="UV RADIATION RESISTANCE-ASSOCIATED GENE PROTEIN"/>
    <property type="match status" value="1"/>
</dbReference>
<dbReference type="STRING" id="1344418.A0A1D2VD74"/>
<feature type="region of interest" description="Disordered" evidence="2">
    <location>
        <begin position="498"/>
        <end position="531"/>
    </location>
</feature>
<evidence type="ECO:0000313" key="4">
    <source>
        <dbReference type="Proteomes" id="UP000095038"/>
    </source>
</evidence>
<evidence type="ECO:0000313" key="3">
    <source>
        <dbReference type="EMBL" id="ODV59417.1"/>
    </source>
</evidence>
<protein>
    <submittedName>
        <fullName evidence="3">Uncharacterized protein</fullName>
    </submittedName>
</protein>